<protein>
    <submittedName>
        <fullName evidence="2">Uncharacterized protein</fullName>
    </submittedName>
</protein>
<dbReference type="AlphaFoldDB" id="A0A0C1L421"/>
<dbReference type="RefSeq" id="WP_039139522.1">
    <property type="nucleotide sequence ID" value="NZ_JSVC01000010.1"/>
</dbReference>
<evidence type="ECO:0000313" key="3">
    <source>
        <dbReference type="Proteomes" id="UP000031408"/>
    </source>
</evidence>
<reference evidence="2 3" key="1">
    <citation type="submission" date="2014-11" db="EMBL/GenBank/DDBJ databases">
        <title>Genome sequence of Flavihumibacter solisilvae 3-3.</title>
        <authorList>
            <person name="Zhou G."/>
            <person name="Li M."/>
            <person name="Wang G."/>
        </authorList>
    </citation>
    <scope>NUCLEOTIDE SEQUENCE [LARGE SCALE GENOMIC DNA]</scope>
    <source>
        <strain evidence="2 3">3-3</strain>
    </source>
</reference>
<feature type="transmembrane region" description="Helical" evidence="1">
    <location>
        <begin position="47"/>
        <end position="68"/>
    </location>
</feature>
<keyword evidence="1" id="KW-0472">Membrane</keyword>
<evidence type="ECO:0000256" key="1">
    <source>
        <dbReference type="SAM" id="Phobius"/>
    </source>
</evidence>
<keyword evidence="1" id="KW-0812">Transmembrane</keyword>
<dbReference type="Proteomes" id="UP000031408">
    <property type="component" value="Unassembled WGS sequence"/>
</dbReference>
<proteinExistence type="predicted"/>
<keyword evidence="3" id="KW-1185">Reference proteome</keyword>
<name>A0A0C1L421_9BACT</name>
<accession>A0A0C1L421</accession>
<feature type="transmembrane region" description="Helical" evidence="1">
    <location>
        <begin position="12"/>
        <end position="41"/>
    </location>
</feature>
<keyword evidence="1" id="KW-1133">Transmembrane helix</keyword>
<dbReference type="STRING" id="1349421.OI18_10080"/>
<dbReference type="OrthoDB" id="675588at2"/>
<comment type="caution">
    <text evidence="2">The sequence shown here is derived from an EMBL/GenBank/DDBJ whole genome shotgun (WGS) entry which is preliminary data.</text>
</comment>
<organism evidence="2 3">
    <name type="scientific">Flavihumibacter solisilvae</name>
    <dbReference type="NCBI Taxonomy" id="1349421"/>
    <lineage>
        <taxon>Bacteria</taxon>
        <taxon>Pseudomonadati</taxon>
        <taxon>Bacteroidota</taxon>
        <taxon>Chitinophagia</taxon>
        <taxon>Chitinophagales</taxon>
        <taxon>Chitinophagaceae</taxon>
        <taxon>Flavihumibacter</taxon>
    </lineage>
</organism>
<sequence length="78" mass="9240">MSDMEDDARDLLVRTLMTVSLGSLWLLINSTFGLMFGWFFFDVVPTLGNYIFYAWFLLSLGALVWYFIRLWKKKFPIT</sequence>
<dbReference type="EMBL" id="JSVC01000010">
    <property type="protein sequence ID" value="KIC94807.1"/>
    <property type="molecule type" value="Genomic_DNA"/>
</dbReference>
<evidence type="ECO:0000313" key="2">
    <source>
        <dbReference type="EMBL" id="KIC94807.1"/>
    </source>
</evidence>
<gene>
    <name evidence="2" type="ORF">OI18_10080</name>
</gene>